<dbReference type="EMBL" id="JANKHO010000308">
    <property type="protein sequence ID" value="KAJ3511729.1"/>
    <property type="molecule type" value="Genomic_DNA"/>
</dbReference>
<proteinExistence type="predicted"/>
<protein>
    <submittedName>
        <fullName evidence="1">Uncharacterized protein</fullName>
    </submittedName>
</protein>
<organism evidence="1 2">
    <name type="scientific">Agrocybe chaxingu</name>
    <dbReference type="NCBI Taxonomy" id="84603"/>
    <lineage>
        <taxon>Eukaryota</taxon>
        <taxon>Fungi</taxon>
        <taxon>Dikarya</taxon>
        <taxon>Basidiomycota</taxon>
        <taxon>Agaricomycotina</taxon>
        <taxon>Agaricomycetes</taxon>
        <taxon>Agaricomycetidae</taxon>
        <taxon>Agaricales</taxon>
        <taxon>Agaricineae</taxon>
        <taxon>Strophariaceae</taxon>
        <taxon>Agrocybe</taxon>
    </lineage>
</organism>
<evidence type="ECO:0000313" key="1">
    <source>
        <dbReference type="EMBL" id="KAJ3511729.1"/>
    </source>
</evidence>
<comment type="caution">
    <text evidence="1">The sequence shown here is derived from an EMBL/GenBank/DDBJ whole genome shotgun (WGS) entry which is preliminary data.</text>
</comment>
<accession>A0A9W8K9B6</accession>
<dbReference type="AlphaFoldDB" id="A0A9W8K9B6"/>
<sequence>MHSIALTCRALYQIFQSAAIQYICELDLGFMEDAGSGRPPAELLETLRDRRKAWGELNWKSVEIVKVDTVLSAYELVAGAFAQTDGSIFSVFWLPSATREGSYSATSLGFSIRDFIIDVAQDLVIFFHEEELPSGSRRASLHCRTISTNETHPACSSVDDMYFEVHQHPDYGNIILYLELEVAADVLFVSVRQEPAAALRVLIWNWKMGLRSLYVVRRDVFILTSTADSGKILVYQINPTGTSIPVLIATLFLPPTRGHRHALTIRAHSGQFQERPTPGALFMPSPTLRTHVFSFSYSFYPGRNKSYTMFVGSSTFLRYIDSGCEALEVPWREWGEQESRFMEKRIEGHWLRYAHGNRIVCKSFNKRGIDVLDFTPSPSFKPTRSASGSQVQQYFSRDDPTVISKEASTFKGDVVTRLPYRTASREVAKTPFAYMIDEERIIGLELGTAAVELTVYSF</sequence>
<gene>
    <name evidence="1" type="ORF">NLJ89_g3927</name>
</gene>
<name>A0A9W8K9B6_9AGAR</name>
<evidence type="ECO:0000313" key="2">
    <source>
        <dbReference type="Proteomes" id="UP001148786"/>
    </source>
</evidence>
<dbReference type="Proteomes" id="UP001148786">
    <property type="component" value="Unassembled WGS sequence"/>
</dbReference>
<keyword evidence="2" id="KW-1185">Reference proteome</keyword>
<reference evidence="1" key="1">
    <citation type="submission" date="2022-07" db="EMBL/GenBank/DDBJ databases">
        <title>Genome Sequence of Agrocybe chaxingu.</title>
        <authorList>
            <person name="Buettner E."/>
        </authorList>
    </citation>
    <scope>NUCLEOTIDE SEQUENCE</scope>
    <source>
        <strain evidence="1">MP-N11</strain>
    </source>
</reference>
<dbReference type="OrthoDB" id="2745718at2759"/>